<dbReference type="InterPro" id="IPR036683">
    <property type="entry name" value="CO_DH_flav_C_dom_sf"/>
</dbReference>
<dbReference type="InterPro" id="IPR016166">
    <property type="entry name" value="FAD-bd_PCMH"/>
</dbReference>
<dbReference type="RefSeq" id="WP_132013316.1">
    <property type="nucleotide sequence ID" value="NZ_SLUN01000005.1"/>
</dbReference>
<evidence type="ECO:0000313" key="5">
    <source>
        <dbReference type="Proteomes" id="UP000295008"/>
    </source>
</evidence>
<dbReference type="AlphaFoldDB" id="A0A4R1S1X2"/>
<name>A0A4R1S1X2_HYDET</name>
<dbReference type="Pfam" id="PF03450">
    <property type="entry name" value="CO_deh_flav_C"/>
    <property type="match status" value="1"/>
</dbReference>
<accession>A0A4R1S1X2</accession>
<dbReference type="InterPro" id="IPR016169">
    <property type="entry name" value="FAD-bd_PCMH_sub2"/>
</dbReference>
<dbReference type="Proteomes" id="UP000295008">
    <property type="component" value="Unassembled WGS sequence"/>
</dbReference>
<dbReference type="InterPro" id="IPR036318">
    <property type="entry name" value="FAD-bd_PCMH-like_sf"/>
</dbReference>
<evidence type="ECO:0000256" key="1">
    <source>
        <dbReference type="ARBA" id="ARBA00022630"/>
    </source>
</evidence>
<dbReference type="Gene3D" id="3.30.465.10">
    <property type="match status" value="1"/>
</dbReference>
<keyword evidence="5" id="KW-1185">Reference proteome</keyword>
<proteinExistence type="predicted"/>
<keyword evidence="2" id="KW-0560">Oxidoreductase</keyword>
<dbReference type="GO" id="GO:0071949">
    <property type="term" value="F:FAD binding"/>
    <property type="evidence" value="ECO:0007669"/>
    <property type="project" value="InterPro"/>
</dbReference>
<dbReference type="Pfam" id="PF00941">
    <property type="entry name" value="FAD_binding_5"/>
    <property type="match status" value="1"/>
</dbReference>
<dbReference type="InterPro" id="IPR005107">
    <property type="entry name" value="CO_DH_flav_C"/>
</dbReference>
<protein>
    <submittedName>
        <fullName evidence="4">CO/xanthine dehydrogenase FAD-binding subunit</fullName>
    </submittedName>
</protein>
<reference evidence="4 5" key="1">
    <citation type="submission" date="2019-03" db="EMBL/GenBank/DDBJ databases">
        <title>Genomic Encyclopedia of Type Strains, Phase IV (KMG-IV): sequencing the most valuable type-strain genomes for metagenomic binning, comparative biology and taxonomic classification.</title>
        <authorList>
            <person name="Goeker M."/>
        </authorList>
    </citation>
    <scope>NUCLEOTIDE SEQUENCE [LARGE SCALE GENOMIC DNA]</scope>
    <source>
        <strain evidence="4 5">LX-B</strain>
    </source>
</reference>
<dbReference type="PANTHER" id="PTHR42659">
    <property type="entry name" value="XANTHINE DEHYDROGENASE SUBUNIT C-RELATED"/>
    <property type="match status" value="1"/>
</dbReference>
<dbReference type="PANTHER" id="PTHR42659:SF9">
    <property type="entry name" value="XANTHINE DEHYDROGENASE FAD-BINDING SUBUNIT XDHB-RELATED"/>
    <property type="match status" value="1"/>
</dbReference>
<sequence>MVTAFTPRTLVEALRFRDAGPSIPFAGGTDLMVRRKRWSGTTPRFEQPALFIGGLPELQGITTGDGVLTIGAATTLTALLEDGNVPALLQQAVAQMASPAIRNGGTLGGNLCNASPAADTMPPLYALDAAVVLQSAAGTRELPIEEFIQGPGRTALAGNELLVAVRIPPRQFKISAYRKVGTRKADALSKLSFAAVAEVDDGKLTELRIALGAVAPRVVRSRAAEELLLDRPLRQIADRLPEIQAAYAELLRPIDDQRSSAAYRRTVAWNLIRDFLLGLHLKP</sequence>
<dbReference type="SUPFAM" id="SSF56176">
    <property type="entry name" value="FAD-binding/transporter-associated domain-like"/>
    <property type="match status" value="1"/>
</dbReference>
<dbReference type="InterPro" id="IPR002346">
    <property type="entry name" value="Mopterin_DH_FAD-bd"/>
</dbReference>
<evidence type="ECO:0000313" key="4">
    <source>
        <dbReference type="EMBL" id="TCL73156.1"/>
    </source>
</evidence>
<dbReference type="PROSITE" id="PS51387">
    <property type="entry name" value="FAD_PCMH"/>
    <property type="match status" value="1"/>
</dbReference>
<dbReference type="GO" id="GO:0016491">
    <property type="term" value="F:oxidoreductase activity"/>
    <property type="evidence" value="ECO:0007669"/>
    <property type="project" value="UniProtKB-KW"/>
</dbReference>
<dbReference type="SMART" id="SM01092">
    <property type="entry name" value="CO_deh_flav_C"/>
    <property type="match status" value="1"/>
</dbReference>
<gene>
    <name evidence="4" type="ORF">EDC14_100518</name>
</gene>
<organism evidence="4 5">
    <name type="scientific">Hydrogenispora ethanolica</name>
    <dbReference type="NCBI Taxonomy" id="1082276"/>
    <lineage>
        <taxon>Bacteria</taxon>
        <taxon>Bacillati</taxon>
        <taxon>Bacillota</taxon>
        <taxon>Hydrogenispora</taxon>
    </lineage>
</organism>
<evidence type="ECO:0000259" key="3">
    <source>
        <dbReference type="PROSITE" id="PS51387"/>
    </source>
</evidence>
<evidence type="ECO:0000256" key="2">
    <source>
        <dbReference type="ARBA" id="ARBA00023002"/>
    </source>
</evidence>
<keyword evidence="1" id="KW-0285">Flavoprotein</keyword>
<comment type="caution">
    <text evidence="4">The sequence shown here is derived from an EMBL/GenBank/DDBJ whole genome shotgun (WGS) entry which is preliminary data.</text>
</comment>
<dbReference type="OrthoDB" id="9789842at2"/>
<feature type="domain" description="FAD-binding PCMH-type" evidence="3">
    <location>
        <begin position="1"/>
        <end position="172"/>
    </location>
</feature>
<dbReference type="InterPro" id="IPR051312">
    <property type="entry name" value="Diverse_Substr_Oxidored"/>
</dbReference>
<dbReference type="EMBL" id="SLUN01000005">
    <property type="protein sequence ID" value="TCL73156.1"/>
    <property type="molecule type" value="Genomic_DNA"/>
</dbReference>
<dbReference type="SUPFAM" id="SSF55447">
    <property type="entry name" value="CO dehydrogenase flavoprotein C-terminal domain-like"/>
    <property type="match status" value="1"/>
</dbReference>
<dbReference type="Gene3D" id="3.30.390.50">
    <property type="entry name" value="CO dehydrogenase flavoprotein, C-terminal domain"/>
    <property type="match status" value="1"/>
</dbReference>